<reference evidence="3 4" key="1">
    <citation type="submission" date="2019-03" db="EMBL/GenBank/DDBJ databases">
        <title>First draft genome of Liparis tanakae, snailfish: a comprehensive survey of snailfish specific genes.</title>
        <authorList>
            <person name="Kim W."/>
            <person name="Song I."/>
            <person name="Jeong J.-H."/>
            <person name="Kim D."/>
            <person name="Kim S."/>
            <person name="Ryu S."/>
            <person name="Song J.Y."/>
            <person name="Lee S.K."/>
        </authorList>
    </citation>
    <scope>NUCLEOTIDE SEQUENCE [LARGE SCALE GENOMIC DNA]</scope>
    <source>
        <tissue evidence="3">Muscle</tissue>
    </source>
</reference>
<dbReference type="AlphaFoldDB" id="A0A4Z2GF97"/>
<dbReference type="EMBL" id="SRLO01000556">
    <property type="protein sequence ID" value="TNN52187.1"/>
    <property type="molecule type" value="Genomic_DNA"/>
</dbReference>
<evidence type="ECO:0000256" key="2">
    <source>
        <dbReference type="SAM" id="SignalP"/>
    </source>
</evidence>
<keyword evidence="4" id="KW-1185">Reference proteome</keyword>
<gene>
    <name evidence="3" type="ORF">EYF80_037617</name>
</gene>
<dbReference type="Proteomes" id="UP000314294">
    <property type="component" value="Unassembled WGS sequence"/>
</dbReference>
<name>A0A4Z2GF97_9TELE</name>
<organism evidence="3 4">
    <name type="scientific">Liparis tanakae</name>
    <name type="common">Tanaka's snailfish</name>
    <dbReference type="NCBI Taxonomy" id="230148"/>
    <lineage>
        <taxon>Eukaryota</taxon>
        <taxon>Metazoa</taxon>
        <taxon>Chordata</taxon>
        <taxon>Craniata</taxon>
        <taxon>Vertebrata</taxon>
        <taxon>Euteleostomi</taxon>
        <taxon>Actinopterygii</taxon>
        <taxon>Neopterygii</taxon>
        <taxon>Teleostei</taxon>
        <taxon>Neoteleostei</taxon>
        <taxon>Acanthomorphata</taxon>
        <taxon>Eupercaria</taxon>
        <taxon>Perciformes</taxon>
        <taxon>Cottioidei</taxon>
        <taxon>Cottales</taxon>
        <taxon>Liparidae</taxon>
        <taxon>Liparis</taxon>
    </lineage>
</organism>
<accession>A0A4Z2GF97</accession>
<feature type="compositionally biased region" description="Polar residues" evidence="1">
    <location>
        <begin position="69"/>
        <end position="87"/>
    </location>
</feature>
<evidence type="ECO:0000256" key="1">
    <source>
        <dbReference type="SAM" id="MobiDB-lite"/>
    </source>
</evidence>
<protein>
    <submittedName>
        <fullName evidence="3">Uncharacterized protein</fullName>
    </submittedName>
</protein>
<feature type="signal peptide" evidence="2">
    <location>
        <begin position="1"/>
        <end position="25"/>
    </location>
</feature>
<proteinExistence type="predicted"/>
<keyword evidence="2" id="KW-0732">Signal</keyword>
<evidence type="ECO:0000313" key="4">
    <source>
        <dbReference type="Proteomes" id="UP000314294"/>
    </source>
</evidence>
<comment type="caution">
    <text evidence="3">The sequence shown here is derived from an EMBL/GenBank/DDBJ whole genome shotgun (WGS) entry which is preliminary data.</text>
</comment>
<sequence length="87" mass="9466">MENFPHKRLIFLQKCVGLLVGVAEAGSADLKSVFKGQRAAPPRKGGGGGPARRQAHLTREMQEKALTGRKNTLSTQQIQKAQDLNID</sequence>
<feature type="chain" id="PRO_5021191489" evidence="2">
    <location>
        <begin position="26"/>
        <end position="87"/>
    </location>
</feature>
<feature type="region of interest" description="Disordered" evidence="1">
    <location>
        <begin position="65"/>
        <end position="87"/>
    </location>
</feature>
<evidence type="ECO:0000313" key="3">
    <source>
        <dbReference type="EMBL" id="TNN52187.1"/>
    </source>
</evidence>